<reference evidence="1" key="1">
    <citation type="submission" date="2020-10" db="EMBL/GenBank/DDBJ databases">
        <authorList>
            <person name="Castelo-Branco R."/>
            <person name="Eusebio N."/>
            <person name="Adriana R."/>
            <person name="Vieira A."/>
            <person name="Brugerolle De Fraissinette N."/>
            <person name="Rezende De Castro R."/>
            <person name="Schneider M.P."/>
            <person name="Vasconcelos V."/>
            <person name="Leao P.N."/>
        </authorList>
    </citation>
    <scope>NUCLEOTIDE SEQUENCE</scope>
    <source>
        <strain evidence="1">LEGE 07310</strain>
    </source>
</reference>
<dbReference type="AlphaFoldDB" id="A0A8J7ANI7"/>
<dbReference type="SUPFAM" id="SSF55681">
    <property type="entry name" value="Class II aaRS and biotin synthetases"/>
    <property type="match status" value="1"/>
</dbReference>
<proteinExistence type="predicted"/>
<protein>
    <submittedName>
        <fullName evidence="1">Uncharacterized protein</fullName>
    </submittedName>
</protein>
<dbReference type="EMBL" id="JADEXG010000020">
    <property type="protein sequence ID" value="MBE9077739.1"/>
    <property type="molecule type" value="Genomic_DNA"/>
</dbReference>
<evidence type="ECO:0000313" key="1">
    <source>
        <dbReference type="EMBL" id="MBE9077739.1"/>
    </source>
</evidence>
<organism evidence="1 2">
    <name type="scientific">Vasconcelosia minhoensis LEGE 07310</name>
    <dbReference type="NCBI Taxonomy" id="915328"/>
    <lineage>
        <taxon>Bacteria</taxon>
        <taxon>Bacillati</taxon>
        <taxon>Cyanobacteriota</taxon>
        <taxon>Cyanophyceae</taxon>
        <taxon>Nodosilineales</taxon>
        <taxon>Cymatolegaceae</taxon>
        <taxon>Vasconcelosia</taxon>
        <taxon>Vasconcelosia minhoensis</taxon>
    </lineage>
</organism>
<evidence type="ECO:0000313" key="2">
    <source>
        <dbReference type="Proteomes" id="UP000636505"/>
    </source>
</evidence>
<gene>
    <name evidence="1" type="ORF">IQ241_10590</name>
</gene>
<comment type="caution">
    <text evidence="1">The sequence shown here is derived from an EMBL/GenBank/DDBJ whole genome shotgun (WGS) entry which is preliminary data.</text>
</comment>
<accession>A0A8J7ANI7</accession>
<feature type="non-terminal residue" evidence="1">
    <location>
        <position position="70"/>
    </location>
</feature>
<dbReference type="Proteomes" id="UP000636505">
    <property type="component" value="Unassembled WGS sequence"/>
</dbReference>
<sequence length="70" mass="7632">MNLKLLHDCLVLDAVTLGVEPPFRAMRPQFSIHLFEQLGSTNTQLWQMLQAAAPAGTVVIARSQSAGRGQ</sequence>
<keyword evidence="2" id="KW-1185">Reference proteome</keyword>
<name>A0A8J7ANI7_9CYAN</name>
<dbReference type="InterPro" id="IPR045864">
    <property type="entry name" value="aa-tRNA-synth_II/BPL/LPL"/>
</dbReference>
<dbReference type="Gene3D" id="3.30.930.10">
    <property type="entry name" value="Bira Bifunctional Protein, Domain 2"/>
    <property type="match status" value="1"/>
</dbReference>